<name>A0A645E969_9ZZZZ</name>
<dbReference type="FunFam" id="2.40.50.140:FF:000051">
    <property type="entry name" value="RNA-binding transcriptional accessory protein"/>
    <property type="match status" value="1"/>
</dbReference>
<reference evidence="5" key="1">
    <citation type="submission" date="2019-08" db="EMBL/GenBank/DDBJ databases">
        <authorList>
            <person name="Kucharzyk K."/>
            <person name="Murdoch R.W."/>
            <person name="Higgins S."/>
            <person name="Loffler F."/>
        </authorList>
    </citation>
    <scope>NUCLEOTIDE SEQUENCE</scope>
</reference>
<sequence>MKVISVDREKKRIGLSIRQLQSDPWDQKAANFQVGQLVEGTITRLTKFGAFARLADDVEGLIHISEISEKRIEHPKEVLKEGDTVTLRIIKIDPGNHRIGLSLRRVDSMAYADMDWQSLADEILNGEDEAPK</sequence>
<dbReference type="Pfam" id="PF00575">
    <property type="entry name" value="S1"/>
    <property type="match status" value="1"/>
</dbReference>
<organism evidence="5">
    <name type="scientific">bioreactor metagenome</name>
    <dbReference type="NCBI Taxonomy" id="1076179"/>
    <lineage>
        <taxon>unclassified sequences</taxon>
        <taxon>metagenomes</taxon>
        <taxon>ecological metagenomes</taxon>
    </lineage>
</organism>
<feature type="domain" description="S1 motif" evidence="4">
    <location>
        <begin position="35"/>
        <end position="104"/>
    </location>
</feature>
<dbReference type="PANTHER" id="PTHR10724">
    <property type="entry name" value="30S RIBOSOMAL PROTEIN S1"/>
    <property type="match status" value="1"/>
</dbReference>
<evidence type="ECO:0000256" key="2">
    <source>
        <dbReference type="ARBA" id="ARBA00022980"/>
    </source>
</evidence>
<gene>
    <name evidence="5" type="primary">pnp_62</name>
    <name evidence="5" type="ORF">SDC9_144536</name>
</gene>
<dbReference type="GO" id="GO:0005840">
    <property type="term" value="C:ribosome"/>
    <property type="evidence" value="ECO:0007669"/>
    <property type="project" value="UniProtKB-KW"/>
</dbReference>
<dbReference type="AlphaFoldDB" id="A0A645E969"/>
<evidence type="ECO:0000256" key="1">
    <source>
        <dbReference type="ARBA" id="ARBA00006767"/>
    </source>
</evidence>
<dbReference type="GO" id="GO:0006412">
    <property type="term" value="P:translation"/>
    <property type="evidence" value="ECO:0007669"/>
    <property type="project" value="TreeGrafter"/>
</dbReference>
<protein>
    <submittedName>
        <fullName evidence="5">Polyribonucleotide nucleotidyltransferase</fullName>
        <ecNumber evidence="5">2.7.7.8</ecNumber>
    </submittedName>
</protein>
<keyword evidence="3" id="KW-0687">Ribonucleoprotein</keyword>
<evidence type="ECO:0000313" key="5">
    <source>
        <dbReference type="EMBL" id="MPM97363.1"/>
    </source>
</evidence>
<dbReference type="SMART" id="SM00316">
    <property type="entry name" value="S1"/>
    <property type="match status" value="1"/>
</dbReference>
<dbReference type="PANTHER" id="PTHR10724:SF7">
    <property type="entry name" value="SMALL RIBOSOMAL SUBUNIT PROTEIN BS1C"/>
    <property type="match status" value="1"/>
</dbReference>
<dbReference type="GO" id="GO:0003735">
    <property type="term" value="F:structural constituent of ribosome"/>
    <property type="evidence" value="ECO:0007669"/>
    <property type="project" value="TreeGrafter"/>
</dbReference>
<dbReference type="GO" id="GO:0005737">
    <property type="term" value="C:cytoplasm"/>
    <property type="evidence" value="ECO:0007669"/>
    <property type="project" value="UniProtKB-ARBA"/>
</dbReference>
<keyword evidence="2" id="KW-0689">Ribosomal protein</keyword>
<dbReference type="InterPro" id="IPR050437">
    <property type="entry name" value="Ribos_protein_bS1-like"/>
</dbReference>
<dbReference type="GO" id="GO:1990904">
    <property type="term" value="C:ribonucleoprotein complex"/>
    <property type="evidence" value="ECO:0007669"/>
    <property type="project" value="UniProtKB-KW"/>
</dbReference>
<comment type="caution">
    <text evidence="5">The sequence shown here is derived from an EMBL/GenBank/DDBJ whole genome shotgun (WGS) entry which is preliminary data.</text>
</comment>
<dbReference type="Gene3D" id="2.40.50.140">
    <property type="entry name" value="Nucleic acid-binding proteins"/>
    <property type="match status" value="2"/>
</dbReference>
<keyword evidence="5" id="KW-0808">Transferase</keyword>
<evidence type="ECO:0000259" key="4">
    <source>
        <dbReference type="PROSITE" id="PS50126"/>
    </source>
</evidence>
<dbReference type="GO" id="GO:0003729">
    <property type="term" value="F:mRNA binding"/>
    <property type="evidence" value="ECO:0007669"/>
    <property type="project" value="UniProtKB-ARBA"/>
</dbReference>
<dbReference type="PROSITE" id="PS50126">
    <property type="entry name" value="S1"/>
    <property type="match status" value="1"/>
</dbReference>
<evidence type="ECO:0000256" key="3">
    <source>
        <dbReference type="ARBA" id="ARBA00023274"/>
    </source>
</evidence>
<dbReference type="InterPro" id="IPR003029">
    <property type="entry name" value="S1_domain"/>
</dbReference>
<dbReference type="InterPro" id="IPR012340">
    <property type="entry name" value="NA-bd_OB-fold"/>
</dbReference>
<keyword evidence="5" id="KW-0548">Nucleotidyltransferase</keyword>
<proteinExistence type="inferred from homology"/>
<dbReference type="GO" id="GO:0004654">
    <property type="term" value="F:polyribonucleotide nucleotidyltransferase activity"/>
    <property type="evidence" value="ECO:0007669"/>
    <property type="project" value="UniProtKB-EC"/>
</dbReference>
<comment type="similarity">
    <text evidence="1">Belongs to the bacterial ribosomal protein bS1 family.</text>
</comment>
<accession>A0A645E969</accession>
<dbReference type="EC" id="2.7.7.8" evidence="5"/>
<dbReference type="CDD" id="cd05688">
    <property type="entry name" value="S1_RPS1_repeat_ec3"/>
    <property type="match status" value="1"/>
</dbReference>
<dbReference type="SUPFAM" id="SSF50249">
    <property type="entry name" value="Nucleic acid-binding proteins"/>
    <property type="match status" value="1"/>
</dbReference>
<dbReference type="EMBL" id="VSSQ01043651">
    <property type="protein sequence ID" value="MPM97363.1"/>
    <property type="molecule type" value="Genomic_DNA"/>
</dbReference>